<name>A0A6A6K593_HEVBR</name>
<feature type="compositionally biased region" description="Polar residues" evidence="6">
    <location>
        <begin position="92"/>
        <end position="111"/>
    </location>
</feature>
<feature type="region of interest" description="Disordered" evidence="6">
    <location>
        <begin position="88"/>
        <end position="111"/>
    </location>
</feature>
<comment type="caution">
    <text evidence="8">The sequence shown here is derived from an EMBL/GenBank/DDBJ whole genome shotgun (WGS) entry which is preliminary data.</text>
</comment>
<evidence type="ECO:0000256" key="3">
    <source>
        <dbReference type="ARBA" id="ARBA00023125"/>
    </source>
</evidence>
<keyword evidence="5" id="KW-0539">Nucleus</keyword>
<evidence type="ECO:0000313" key="8">
    <source>
        <dbReference type="EMBL" id="KAF2283960.1"/>
    </source>
</evidence>
<accession>A0A6A6K593</accession>
<evidence type="ECO:0000256" key="4">
    <source>
        <dbReference type="ARBA" id="ARBA00023163"/>
    </source>
</evidence>
<dbReference type="SUPFAM" id="SSF101936">
    <property type="entry name" value="DNA-binding pseudobarrel domain"/>
    <property type="match status" value="1"/>
</dbReference>
<dbReference type="InterPro" id="IPR003340">
    <property type="entry name" value="B3_DNA-bd"/>
</dbReference>
<keyword evidence="4" id="KW-0804">Transcription</keyword>
<dbReference type="GO" id="GO:0003677">
    <property type="term" value="F:DNA binding"/>
    <property type="evidence" value="ECO:0007669"/>
    <property type="project" value="UniProtKB-KW"/>
</dbReference>
<dbReference type="PANTHER" id="PTHR31920">
    <property type="entry name" value="B3 DOMAIN-CONTAINING"/>
    <property type="match status" value="1"/>
</dbReference>
<evidence type="ECO:0000256" key="5">
    <source>
        <dbReference type="ARBA" id="ARBA00023242"/>
    </source>
</evidence>
<dbReference type="InterPro" id="IPR050655">
    <property type="entry name" value="Plant_B3_domain"/>
</dbReference>
<dbReference type="InterPro" id="IPR015300">
    <property type="entry name" value="DNA-bd_pseudobarrel_sf"/>
</dbReference>
<organism evidence="8 9">
    <name type="scientific">Hevea brasiliensis</name>
    <name type="common">Para rubber tree</name>
    <name type="synonym">Siphonia brasiliensis</name>
    <dbReference type="NCBI Taxonomy" id="3981"/>
    <lineage>
        <taxon>Eukaryota</taxon>
        <taxon>Viridiplantae</taxon>
        <taxon>Streptophyta</taxon>
        <taxon>Embryophyta</taxon>
        <taxon>Tracheophyta</taxon>
        <taxon>Spermatophyta</taxon>
        <taxon>Magnoliopsida</taxon>
        <taxon>eudicotyledons</taxon>
        <taxon>Gunneridae</taxon>
        <taxon>Pentapetalae</taxon>
        <taxon>rosids</taxon>
        <taxon>fabids</taxon>
        <taxon>Malpighiales</taxon>
        <taxon>Euphorbiaceae</taxon>
        <taxon>Crotonoideae</taxon>
        <taxon>Micrandreae</taxon>
        <taxon>Hevea</taxon>
    </lineage>
</organism>
<reference evidence="8 9" key="1">
    <citation type="journal article" date="2020" name="Mol. Plant">
        <title>The Chromosome-Based Rubber Tree Genome Provides New Insights into Spurge Genome Evolution and Rubber Biosynthesis.</title>
        <authorList>
            <person name="Liu J."/>
            <person name="Shi C."/>
            <person name="Shi C.C."/>
            <person name="Li W."/>
            <person name="Zhang Q.J."/>
            <person name="Zhang Y."/>
            <person name="Li K."/>
            <person name="Lu H.F."/>
            <person name="Shi C."/>
            <person name="Zhu S.T."/>
            <person name="Xiao Z.Y."/>
            <person name="Nan H."/>
            <person name="Yue Y."/>
            <person name="Zhu X.G."/>
            <person name="Wu Y."/>
            <person name="Hong X.N."/>
            <person name="Fan G.Y."/>
            <person name="Tong Y."/>
            <person name="Zhang D."/>
            <person name="Mao C.L."/>
            <person name="Liu Y.L."/>
            <person name="Hao S.J."/>
            <person name="Liu W.Q."/>
            <person name="Lv M.Q."/>
            <person name="Zhang H.B."/>
            <person name="Liu Y."/>
            <person name="Hu-Tang G.R."/>
            <person name="Wang J.P."/>
            <person name="Wang J.H."/>
            <person name="Sun Y.H."/>
            <person name="Ni S.B."/>
            <person name="Chen W.B."/>
            <person name="Zhang X.C."/>
            <person name="Jiao Y.N."/>
            <person name="Eichler E.E."/>
            <person name="Li G.H."/>
            <person name="Liu X."/>
            <person name="Gao L.Z."/>
        </authorList>
    </citation>
    <scope>NUCLEOTIDE SEQUENCE [LARGE SCALE GENOMIC DNA]</scope>
    <source>
        <strain evidence="9">cv. GT1</strain>
        <tissue evidence="8">Leaf</tissue>
    </source>
</reference>
<evidence type="ECO:0000259" key="7">
    <source>
        <dbReference type="Pfam" id="PF02362"/>
    </source>
</evidence>
<dbReference type="Gene3D" id="2.40.330.10">
    <property type="entry name" value="DNA-binding pseudobarrel domain"/>
    <property type="match status" value="1"/>
</dbReference>
<proteinExistence type="predicted"/>
<sequence length="111" mass="12259">MVTLFVKGLKGHSWQVTVGVDNGDGKFYLQDGVAELIKHYKLKEKSCIVFKAISESVLEILVFDKSGAEIDYGNPPIREVLQISSDDDDVTENLNNDSDSKSLTIQPNIVS</sequence>
<dbReference type="GO" id="GO:0005634">
    <property type="term" value="C:nucleus"/>
    <property type="evidence" value="ECO:0007669"/>
    <property type="project" value="UniProtKB-SubCell"/>
</dbReference>
<dbReference type="Proteomes" id="UP000467840">
    <property type="component" value="Chromosome 12"/>
</dbReference>
<evidence type="ECO:0000256" key="1">
    <source>
        <dbReference type="ARBA" id="ARBA00004123"/>
    </source>
</evidence>
<dbReference type="EMBL" id="JAAGAX010000018">
    <property type="protein sequence ID" value="KAF2283960.1"/>
    <property type="molecule type" value="Genomic_DNA"/>
</dbReference>
<protein>
    <recommendedName>
        <fullName evidence="7">TF-B3 domain-containing protein</fullName>
    </recommendedName>
</protein>
<evidence type="ECO:0000256" key="6">
    <source>
        <dbReference type="SAM" id="MobiDB-lite"/>
    </source>
</evidence>
<feature type="domain" description="TF-B3" evidence="7">
    <location>
        <begin position="3"/>
        <end position="65"/>
    </location>
</feature>
<dbReference type="AlphaFoldDB" id="A0A6A6K593"/>
<dbReference type="Pfam" id="PF02362">
    <property type="entry name" value="B3"/>
    <property type="match status" value="1"/>
</dbReference>
<dbReference type="PANTHER" id="PTHR31920:SF132">
    <property type="entry name" value="TF-B3 DOMAIN-CONTAINING PROTEIN"/>
    <property type="match status" value="1"/>
</dbReference>
<keyword evidence="2" id="KW-0805">Transcription regulation</keyword>
<evidence type="ECO:0000256" key="2">
    <source>
        <dbReference type="ARBA" id="ARBA00023015"/>
    </source>
</evidence>
<evidence type="ECO:0000313" key="9">
    <source>
        <dbReference type="Proteomes" id="UP000467840"/>
    </source>
</evidence>
<gene>
    <name evidence="8" type="ORF">GH714_017598</name>
</gene>
<comment type="subcellular location">
    <subcellularLocation>
        <location evidence="1">Nucleus</location>
    </subcellularLocation>
</comment>
<keyword evidence="9" id="KW-1185">Reference proteome</keyword>
<keyword evidence="3" id="KW-0238">DNA-binding</keyword>